<dbReference type="SUPFAM" id="SSF52777">
    <property type="entry name" value="CoA-dependent acyltransferases"/>
    <property type="match status" value="1"/>
</dbReference>
<evidence type="ECO:0000256" key="1">
    <source>
        <dbReference type="ARBA" id="ARBA00022679"/>
    </source>
</evidence>
<keyword evidence="1" id="KW-0808">Transferase</keyword>
<keyword evidence="2" id="KW-0012">Acyltransferase</keyword>
<keyword evidence="3" id="KW-1185">Reference proteome</keyword>
<organism evidence="2 3">
    <name type="scientific">Streptacidiphilus alkalitolerans</name>
    <dbReference type="NCBI Taxonomy" id="3342712"/>
    <lineage>
        <taxon>Bacteria</taxon>
        <taxon>Bacillati</taxon>
        <taxon>Actinomycetota</taxon>
        <taxon>Actinomycetes</taxon>
        <taxon>Kitasatosporales</taxon>
        <taxon>Streptomycetaceae</taxon>
        <taxon>Streptacidiphilus</taxon>
    </lineage>
</organism>
<dbReference type="Pfam" id="PF02458">
    <property type="entry name" value="Transferase"/>
    <property type="match status" value="1"/>
</dbReference>
<dbReference type="GO" id="GO:0016746">
    <property type="term" value="F:acyltransferase activity"/>
    <property type="evidence" value="ECO:0007669"/>
    <property type="project" value="UniProtKB-KW"/>
</dbReference>
<proteinExistence type="predicted"/>
<dbReference type="PANTHER" id="PTHR31642:SF310">
    <property type="entry name" value="FATTY ALCOHOL:CAFFEOYL-COA ACYLTRANSFERASE"/>
    <property type="match status" value="1"/>
</dbReference>
<dbReference type="RefSeq" id="WP_380511566.1">
    <property type="nucleotide sequence ID" value="NZ_JBHEZX010000008.1"/>
</dbReference>
<protein>
    <submittedName>
        <fullName evidence="2">Acyltransferase</fullName>
    </submittedName>
</protein>
<sequence>MSAWPQLRGSRTVRPGTATAGVVRCGLMDTMLADLAVSVVYFFAETLDEERLAAGLALALERLPVFGGRLRTVDGVLEIVCDGAGVPMDSYDVDETLAEAMGRVTLPRAELVDHVAAAQARTGGHPLLTVRISRLADGGTALGISWHHAVGDMQSFVQLLRAWSAAVEGGRLPEVEIVQDHDAYLDRVLPAEDCGRPGFRLPDPEEVAFLGREVALAARANRSVQVYFGEAETDRMKQAFITAAGRKLSASDVICAHAISAIRELDEDKEARELTVPVNVRRPLDLPATVIGNLLSEIHLSCPGQGAPELLAAGLREAIEDFTGAHLNLRANLRFLEAIGRDRLGDCVPLGFDPAQRRFTFSNWSRFGAYEVSFGGVRPVFFSPAANLQLPWVSWLVEGFENTGSLFTAVLPARLAGRLRSPEGYAALHRFREPGDVLPASAEAVRKLA</sequence>
<evidence type="ECO:0000313" key="3">
    <source>
        <dbReference type="Proteomes" id="UP001592582"/>
    </source>
</evidence>
<reference evidence="2 3" key="1">
    <citation type="submission" date="2024-09" db="EMBL/GenBank/DDBJ databases">
        <authorList>
            <person name="Lee S.D."/>
        </authorList>
    </citation>
    <scope>NUCLEOTIDE SEQUENCE [LARGE SCALE GENOMIC DNA]</scope>
    <source>
        <strain evidence="2 3">N1-1</strain>
    </source>
</reference>
<dbReference type="InterPro" id="IPR050317">
    <property type="entry name" value="Plant_Fungal_Acyltransferase"/>
</dbReference>
<name>A0ABV6VD81_9ACTN</name>
<gene>
    <name evidence="2" type="ORF">ACEZDG_20325</name>
</gene>
<accession>A0ABV6VD81</accession>
<evidence type="ECO:0000313" key="2">
    <source>
        <dbReference type="EMBL" id="MFC1411613.1"/>
    </source>
</evidence>
<dbReference type="PANTHER" id="PTHR31642">
    <property type="entry name" value="TRICHOTHECENE 3-O-ACETYLTRANSFERASE"/>
    <property type="match status" value="1"/>
</dbReference>
<dbReference type="Proteomes" id="UP001592582">
    <property type="component" value="Unassembled WGS sequence"/>
</dbReference>
<dbReference type="EMBL" id="JBHEZX010000008">
    <property type="protein sequence ID" value="MFC1411613.1"/>
    <property type="molecule type" value="Genomic_DNA"/>
</dbReference>
<dbReference type="Gene3D" id="3.30.559.10">
    <property type="entry name" value="Chloramphenicol acetyltransferase-like domain"/>
    <property type="match status" value="2"/>
</dbReference>
<dbReference type="InterPro" id="IPR023213">
    <property type="entry name" value="CAT-like_dom_sf"/>
</dbReference>
<comment type="caution">
    <text evidence="2">The sequence shown here is derived from an EMBL/GenBank/DDBJ whole genome shotgun (WGS) entry which is preliminary data.</text>
</comment>